<dbReference type="Pfam" id="PF00646">
    <property type="entry name" value="F-box"/>
    <property type="match status" value="1"/>
</dbReference>
<dbReference type="Pfam" id="PF24758">
    <property type="entry name" value="LRR_At5g56370"/>
    <property type="match status" value="1"/>
</dbReference>
<dbReference type="Proteomes" id="UP000504610">
    <property type="component" value="Chromosome 4"/>
</dbReference>
<dbReference type="OrthoDB" id="1029782at2759"/>
<dbReference type="InterPro" id="IPR053781">
    <property type="entry name" value="F-box_AtFBL13-like"/>
</dbReference>
<evidence type="ECO:0000259" key="1">
    <source>
        <dbReference type="Pfam" id="PF00646"/>
    </source>
</evidence>
<dbReference type="SUPFAM" id="SSF52058">
    <property type="entry name" value="L domain-like"/>
    <property type="match status" value="1"/>
</dbReference>
<dbReference type="KEGG" id="rsz:108852682"/>
<evidence type="ECO:0000313" key="4">
    <source>
        <dbReference type="RefSeq" id="XP_018481682.1"/>
    </source>
</evidence>
<accession>A0A6J0NB23</accession>
<dbReference type="InterPro" id="IPR001810">
    <property type="entry name" value="F-box_dom"/>
</dbReference>
<dbReference type="SUPFAM" id="SSF81383">
    <property type="entry name" value="F-box domain"/>
    <property type="match status" value="1"/>
</dbReference>
<dbReference type="InterPro" id="IPR055411">
    <property type="entry name" value="LRR_FXL15/At3g58940/PEG3-like"/>
</dbReference>
<dbReference type="InterPro" id="IPR032675">
    <property type="entry name" value="LRR_dom_sf"/>
</dbReference>
<dbReference type="Gene3D" id="3.80.10.10">
    <property type="entry name" value="Ribonuclease Inhibitor"/>
    <property type="match status" value="1"/>
</dbReference>
<reference evidence="3" key="1">
    <citation type="journal article" date="2019" name="Database">
        <title>The radish genome database (RadishGD): an integrated information resource for radish genomics.</title>
        <authorList>
            <person name="Yu H.J."/>
            <person name="Baek S."/>
            <person name="Lee Y.J."/>
            <person name="Cho A."/>
            <person name="Mun J.H."/>
        </authorList>
    </citation>
    <scope>NUCLEOTIDE SEQUENCE [LARGE SCALE GENOMIC DNA]</scope>
    <source>
        <strain evidence="3">cv. WK10039</strain>
    </source>
</reference>
<dbReference type="AlphaFoldDB" id="A0A6J0NB23"/>
<protein>
    <submittedName>
        <fullName evidence="4">F-box/LRR-repeat protein At3g60040-like</fullName>
    </submittedName>
</protein>
<feature type="domain" description="F-box" evidence="1">
    <location>
        <begin position="14"/>
        <end position="49"/>
    </location>
</feature>
<dbReference type="InterPro" id="IPR036047">
    <property type="entry name" value="F-box-like_dom_sf"/>
</dbReference>
<dbReference type="GeneID" id="108852682"/>
<evidence type="ECO:0000313" key="3">
    <source>
        <dbReference type="Proteomes" id="UP000504610"/>
    </source>
</evidence>
<proteinExistence type="predicted"/>
<name>A0A6J0NB23_RAPSA</name>
<dbReference type="PANTHER" id="PTHR31293">
    <property type="entry name" value="RNI-LIKE SUPERFAMILY PROTEIN"/>
    <property type="match status" value="1"/>
</dbReference>
<reference evidence="4" key="2">
    <citation type="submission" date="2025-08" db="UniProtKB">
        <authorList>
            <consortium name="RefSeq"/>
        </authorList>
    </citation>
    <scope>IDENTIFICATION</scope>
    <source>
        <tissue evidence="4">Leaf</tissue>
    </source>
</reference>
<dbReference type="PANTHER" id="PTHR31293:SF22">
    <property type="entry name" value="BNAC06G06520D PROTEIN"/>
    <property type="match status" value="1"/>
</dbReference>
<keyword evidence="3" id="KW-1185">Reference proteome</keyword>
<dbReference type="RefSeq" id="XP_018481682.1">
    <property type="nucleotide sequence ID" value="XM_018626180.2"/>
</dbReference>
<feature type="domain" description="F-box/LRR-repeat protein 15/At3g58940/PEG3-like LRR" evidence="2">
    <location>
        <begin position="110"/>
        <end position="231"/>
    </location>
</feature>
<dbReference type="CDD" id="cd22160">
    <property type="entry name" value="F-box_AtFBL13-like"/>
    <property type="match status" value="1"/>
</dbReference>
<evidence type="ECO:0000259" key="2">
    <source>
        <dbReference type="Pfam" id="PF24758"/>
    </source>
</evidence>
<organism evidence="3 4">
    <name type="scientific">Raphanus sativus</name>
    <name type="common">Radish</name>
    <name type="synonym">Raphanus raphanistrum var. sativus</name>
    <dbReference type="NCBI Taxonomy" id="3726"/>
    <lineage>
        <taxon>Eukaryota</taxon>
        <taxon>Viridiplantae</taxon>
        <taxon>Streptophyta</taxon>
        <taxon>Embryophyta</taxon>
        <taxon>Tracheophyta</taxon>
        <taxon>Spermatophyta</taxon>
        <taxon>Magnoliopsida</taxon>
        <taxon>eudicotyledons</taxon>
        <taxon>Gunneridae</taxon>
        <taxon>Pentapetalae</taxon>
        <taxon>rosids</taxon>
        <taxon>malvids</taxon>
        <taxon>Brassicales</taxon>
        <taxon>Brassicaceae</taxon>
        <taxon>Brassiceae</taxon>
        <taxon>Raphanus</taxon>
    </lineage>
</organism>
<dbReference type="InterPro" id="IPR055294">
    <property type="entry name" value="FBL60-like"/>
</dbReference>
<gene>
    <name evidence="4" type="primary">LOC108852682</name>
</gene>
<sequence length="440" mass="48860">MDANKLDTFSKDAISCLPQEVLGHILSSVPTKLAASTSVLSKKWRNVFALVHNLEFDDSDLLQPEEWEVKREMFKSFVDRTLALQCASPIKKFSLKHHILEESEMASHVGGWIRNAVERGVLEMSLILKSNCQLSLPCALFTSKTLVKLTLGSQLTLGDIPPGVSLPALKTLFIDSVFFTFEDLCNVFLPGCPVLEEMSVHHEDYEGVPFCISSQSIKKLSVHYNFESEIESMPGMSFEAPNLVSLDYSDYALEEYPQVDLESLVEARLDIKYSKIINRPDLTGLIDGISNVENLHLTPASADVISRCVKHGLVLPVFKNLVSLSFGSGIKRGWKVLPYLIKRSPKLETLIIQGLDGYVGDGTKHLLQVKVLHVLGYGGTAKDLEHLKSFLGGVTECLELVQVEFAEGVTVDDDTMLQTHRDLMTQLVGVNCKAQVTFFK</sequence>